<dbReference type="AlphaFoldDB" id="A0A4Y3KD80"/>
<organism evidence="3 4">
    <name type="scientific">Cellulomonas uda</name>
    <dbReference type="NCBI Taxonomy" id="1714"/>
    <lineage>
        <taxon>Bacteria</taxon>
        <taxon>Bacillati</taxon>
        <taxon>Actinomycetota</taxon>
        <taxon>Actinomycetes</taxon>
        <taxon>Micrococcales</taxon>
        <taxon>Cellulomonadaceae</taxon>
        <taxon>Cellulomonas</taxon>
    </lineage>
</organism>
<dbReference type="Proteomes" id="UP000315842">
    <property type="component" value="Unassembled WGS sequence"/>
</dbReference>
<dbReference type="PANTHER" id="PTHR39639:SF1">
    <property type="entry name" value="DUF262 DOMAIN-CONTAINING PROTEIN"/>
    <property type="match status" value="1"/>
</dbReference>
<dbReference type="RefSeq" id="WP_141321381.1">
    <property type="nucleotide sequence ID" value="NZ_BJLP01000042.1"/>
</dbReference>
<dbReference type="Pfam" id="PF03235">
    <property type="entry name" value="GmrSD_N"/>
    <property type="match status" value="1"/>
</dbReference>
<dbReference type="InterPro" id="IPR004919">
    <property type="entry name" value="GmrSD_N"/>
</dbReference>
<feature type="domain" description="GmrSD restriction endonucleases N-terminal" evidence="2">
    <location>
        <begin position="305"/>
        <end position="512"/>
    </location>
</feature>
<reference evidence="3 4" key="1">
    <citation type="submission" date="2019-06" db="EMBL/GenBank/DDBJ databases">
        <title>Whole genome shotgun sequence of Cellulomonas uda NBRC 3747.</title>
        <authorList>
            <person name="Hosoyama A."/>
            <person name="Uohara A."/>
            <person name="Ohji S."/>
            <person name="Ichikawa N."/>
        </authorList>
    </citation>
    <scope>NUCLEOTIDE SEQUENCE [LARGE SCALE GENOMIC DNA]</scope>
    <source>
        <strain evidence="3 4">NBRC 3747</strain>
    </source>
</reference>
<evidence type="ECO:0000259" key="2">
    <source>
        <dbReference type="Pfam" id="PF03235"/>
    </source>
</evidence>
<accession>A0A4Y3KD80</accession>
<evidence type="ECO:0000256" key="1">
    <source>
        <dbReference type="SAM" id="MobiDB-lite"/>
    </source>
</evidence>
<dbReference type="EMBL" id="BJLP01000042">
    <property type="protein sequence ID" value="GEA81937.1"/>
    <property type="molecule type" value="Genomic_DNA"/>
</dbReference>
<proteinExistence type="predicted"/>
<evidence type="ECO:0000313" key="3">
    <source>
        <dbReference type="EMBL" id="GEA81937.1"/>
    </source>
</evidence>
<feature type="region of interest" description="Disordered" evidence="1">
    <location>
        <begin position="102"/>
        <end position="128"/>
    </location>
</feature>
<dbReference type="PANTHER" id="PTHR39639">
    <property type="entry name" value="CHROMOSOME 16, WHOLE GENOME SHOTGUN SEQUENCE"/>
    <property type="match status" value="1"/>
</dbReference>
<comment type="caution">
    <text evidence="3">The sequence shown here is derived from an EMBL/GenBank/DDBJ whole genome shotgun (WGS) entry which is preliminary data.</text>
</comment>
<evidence type="ECO:0000313" key="4">
    <source>
        <dbReference type="Proteomes" id="UP000315842"/>
    </source>
</evidence>
<protein>
    <recommendedName>
        <fullName evidence="2">GmrSD restriction endonucleases N-terminal domain-containing protein</fullName>
    </recommendedName>
</protein>
<name>A0A4Y3KD80_CELUD</name>
<sequence length="745" mass="82977">MVIYTSAGSKPEAVARMYFLAGRPVETLGRGSKEKRSALEALGASLGLDLTAVAGKSECGAAIARHLGVEWDDACHSAGDTITLVGLNRLVDAAVSRLARDSDDPSQLINDLHDLPPAPRADRPDQESTVTVDLTEHQQNAAELIVQLSQSGEAPVGVRTTPEPLERDDIQFDDGSWRDRVALVQDWLRLPADLDISSAEAFQSSLADLLQLEDGHDRNELHVVLPRLVERLERAVTLRERFLEELELAAEGGATLTTATQRWNDAWDENEEDEESEGGGPIHAQAKTWSITQFAYYASSGQLNLSPSYQRADVWPTQDAQLLIESVLRGVPLPSVILLEMSNDGRTVYEVVDGKQRLTSILRFVGMHPKALELVKSKARAWGMNERELVDLFQKDYPQFRKLWHQNEPTRLTNQVERNLYFPFRLRSGDVRPLSGELEKLRGKYYSQIREERISVVGVPHSVLEVFELQSDYQVPVIVYTKVTTDQIHEVFKLYNKQGKHLNAEEIRNAQYHRLDLMRALLVTAGDAEDVTEVAPFLEPHWSDLSSTPKTLDDYGFGRAGYKRTKLLSWVASVLFLDKGKPETRSTATQINALLERVGQRPSDRLRSVTAITEAMLLLDHGLDAHAGAATDIWAQSFRNSQGKGKWQELQLVASIIGLCAARAVMDGDELDDLLDELAPTIRAASAGWQRPAKTQSREQWLFISRVVDGLLEILGVSPQDAHERIAEQFGESGLAALLDVSRRA</sequence>
<keyword evidence="4" id="KW-1185">Reference proteome</keyword>
<gene>
    <name evidence="3" type="ORF">CUD01_23810</name>
</gene>